<evidence type="ECO:0000313" key="3">
    <source>
        <dbReference type="Proteomes" id="UP000027195"/>
    </source>
</evidence>
<evidence type="ECO:0000256" key="1">
    <source>
        <dbReference type="SAM" id="MobiDB-lite"/>
    </source>
</evidence>
<proteinExistence type="predicted"/>
<sequence>MTKNSNGSRVPRPVKCASRNQDRPQQARRPVPKCVFGTEPAPEGGWRPGPRPSFAVRNFAPRPL</sequence>
<name>A0A067MYP2_BOTB1</name>
<feature type="region of interest" description="Disordered" evidence="1">
    <location>
        <begin position="1"/>
        <end position="64"/>
    </location>
</feature>
<dbReference type="InParanoid" id="A0A067MYP2"/>
<accession>A0A067MYP2</accession>
<protein>
    <submittedName>
        <fullName evidence="2">Uncharacterized protein</fullName>
    </submittedName>
</protein>
<evidence type="ECO:0000313" key="2">
    <source>
        <dbReference type="EMBL" id="KDQ20828.1"/>
    </source>
</evidence>
<dbReference type="Proteomes" id="UP000027195">
    <property type="component" value="Unassembled WGS sequence"/>
</dbReference>
<dbReference type="AlphaFoldDB" id="A0A067MYP2"/>
<reference evidence="3" key="1">
    <citation type="journal article" date="2014" name="Proc. Natl. Acad. Sci. U.S.A.">
        <title>Extensive sampling of basidiomycete genomes demonstrates inadequacy of the white-rot/brown-rot paradigm for wood decay fungi.</title>
        <authorList>
            <person name="Riley R."/>
            <person name="Salamov A.A."/>
            <person name="Brown D.W."/>
            <person name="Nagy L.G."/>
            <person name="Floudas D."/>
            <person name="Held B.W."/>
            <person name="Levasseur A."/>
            <person name="Lombard V."/>
            <person name="Morin E."/>
            <person name="Otillar R."/>
            <person name="Lindquist E.A."/>
            <person name="Sun H."/>
            <person name="LaButti K.M."/>
            <person name="Schmutz J."/>
            <person name="Jabbour D."/>
            <person name="Luo H."/>
            <person name="Baker S.E."/>
            <person name="Pisabarro A.G."/>
            <person name="Walton J.D."/>
            <person name="Blanchette R.A."/>
            <person name="Henrissat B."/>
            <person name="Martin F."/>
            <person name="Cullen D."/>
            <person name="Hibbett D.S."/>
            <person name="Grigoriev I.V."/>
        </authorList>
    </citation>
    <scope>NUCLEOTIDE SEQUENCE [LARGE SCALE GENOMIC DNA]</scope>
    <source>
        <strain evidence="3">FD-172 SS1</strain>
    </source>
</reference>
<keyword evidence="3" id="KW-1185">Reference proteome</keyword>
<organism evidence="2 3">
    <name type="scientific">Botryobasidium botryosum (strain FD-172 SS1)</name>
    <dbReference type="NCBI Taxonomy" id="930990"/>
    <lineage>
        <taxon>Eukaryota</taxon>
        <taxon>Fungi</taxon>
        <taxon>Dikarya</taxon>
        <taxon>Basidiomycota</taxon>
        <taxon>Agaricomycotina</taxon>
        <taxon>Agaricomycetes</taxon>
        <taxon>Cantharellales</taxon>
        <taxon>Botryobasidiaceae</taxon>
        <taxon>Botryobasidium</taxon>
    </lineage>
</organism>
<dbReference type="HOGENOM" id="CLU_2867363_0_0_1"/>
<gene>
    <name evidence="2" type="ORF">BOTBODRAFT_319637</name>
</gene>
<dbReference type="EMBL" id="KL198017">
    <property type="protein sequence ID" value="KDQ20828.1"/>
    <property type="molecule type" value="Genomic_DNA"/>
</dbReference>